<dbReference type="EMBL" id="CP012752">
    <property type="protein sequence ID" value="ALG07667.1"/>
    <property type="molecule type" value="Genomic_DNA"/>
</dbReference>
<evidence type="ECO:0000313" key="2">
    <source>
        <dbReference type="EMBL" id="ALG07723.1"/>
    </source>
</evidence>
<dbReference type="KEGG" id="kphy:AOZ06_12790"/>
<evidence type="ECO:0000313" key="1">
    <source>
        <dbReference type="EMBL" id="ALG07667.1"/>
    </source>
</evidence>
<dbReference type="AlphaFoldDB" id="A0A0N9HZS9"/>
<dbReference type="Proteomes" id="UP000063699">
    <property type="component" value="Chromosome"/>
</dbReference>
<dbReference type="STRING" id="860235.AOZ06_12790"/>
<accession>A0A0N9HZS9</accession>
<keyword evidence="3" id="KW-1185">Reference proteome</keyword>
<sequence length="143" mass="15316">MIWATPAEVREYLREELPADYPEEALSRDIDKAVRSMVPRVLRWPTVDDDTDRPADTQVRDYVIAAVAELIAFRRGQDAAAEELGGAGTAEVLAAGGSITAGKLSVSGGRGARVGRYTADRLPQETIDALLAADMIGGSVSTW</sequence>
<proteinExistence type="predicted"/>
<dbReference type="OrthoDB" id="9924215at2"/>
<dbReference type="RefSeq" id="WP_054289633.1">
    <property type="nucleotide sequence ID" value="NZ_CP012752.1"/>
</dbReference>
<protein>
    <submittedName>
        <fullName evidence="2">Uncharacterized protein</fullName>
    </submittedName>
</protein>
<reference evidence="2 3" key="1">
    <citation type="submission" date="2015-07" db="EMBL/GenBank/DDBJ databases">
        <title>Genome sequencing of Kibdelosporangium phytohabitans.</title>
        <authorList>
            <person name="Qin S."/>
            <person name="Xing K."/>
        </authorList>
    </citation>
    <scope>NUCLEOTIDE SEQUENCE [LARGE SCALE GENOMIC DNA]</scope>
    <source>
        <strain evidence="2 3">KLBMP1111</strain>
    </source>
</reference>
<dbReference type="KEGG" id="kphy:AOZ06_13110"/>
<gene>
    <name evidence="1" type="ORF">AOZ06_12790</name>
    <name evidence="2" type="ORF">AOZ06_13110</name>
</gene>
<organism evidence="2 3">
    <name type="scientific">Kibdelosporangium phytohabitans</name>
    <dbReference type="NCBI Taxonomy" id="860235"/>
    <lineage>
        <taxon>Bacteria</taxon>
        <taxon>Bacillati</taxon>
        <taxon>Actinomycetota</taxon>
        <taxon>Actinomycetes</taxon>
        <taxon>Pseudonocardiales</taxon>
        <taxon>Pseudonocardiaceae</taxon>
        <taxon>Kibdelosporangium</taxon>
    </lineage>
</organism>
<dbReference type="EMBL" id="CP012752">
    <property type="protein sequence ID" value="ALG07723.1"/>
    <property type="molecule type" value="Genomic_DNA"/>
</dbReference>
<evidence type="ECO:0000313" key="3">
    <source>
        <dbReference type="Proteomes" id="UP000063699"/>
    </source>
</evidence>
<name>A0A0N9HZS9_9PSEU</name>